<dbReference type="STRING" id="363754.RHSP_78514"/>
<evidence type="ECO:0000313" key="1">
    <source>
        <dbReference type="EMBL" id="ENN84123.1"/>
    </source>
</evidence>
<name>N6U1A2_9HYPH</name>
<comment type="caution">
    <text evidence="1">The sequence shown here is derived from an EMBL/GenBank/DDBJ whole genome shotgun (WGS) entry which is preliminary data.</text>
</comment>
<organism evidence="1 2">
    <name type="scientific">Rhizobium freirei PRF 81</name>
    <dbReference type="NCBI Taxonomy" id="363754"/>
    <lineage>
        <taxon>Bacteria</taxon>
        <taxon>Pseudomonadati</taxon>
        <taxon>Pseudomonadota</taxon>
        <taxon>Alphaproteobacteria</taxon>
        <taxon>Hyphomicrobiales</taxon>
        <taxon>Rhizobiaceae</taxon>
        <taxon>Rhizobium/Agrobacterium group</taxon>
        <taxon>Rhizobium</taxon>
    </lineage>
</organism>
<keyword evidence="2" id="KW-1185">Reference proteome</keyword>
<protein>
    <submittedName>
        <fullName evidence="1">Uncharacterized protein</fullName>
    </submittedName>
</protein>
<dbReference type="EMBL" id="AQHN01000089">
    <property type="protein sequence ID" value="ENN84123.1"/>
    <property type="molecule type" value="Genomic_DNA"/>
</dbReference>
<dbReference type="AlphaFoldDB" id="N6U1A2"/>
<gene>
    <name evidence="1" type="ORF">RHSP_78514</name>
</gene>
<accession>N6U1A2</accession>
<proteinExistence type="predicted"/>
<evidence type="ECO:0000313" key="2">
    <source>
        <dbReference type="Proteomes" id="UP000012429"/>
    </source>
</evidence>
<reference evidence="1 2" key="1">
    <citation type="journal article" date="2012" name="BMC Genomics">
        <title>Genomic basis of broad host range and environmental adaptability of Rhizobium tropici CIAT 899 and Rhizobium sp. PRF 81 which are used in inoculants for common bean (Phaseolus vulgaris L.).</title>
        <authorList>
            <person name="Ormeno-Orrillo E."/>
            <person name="Menna P."/>
            <person name="Almeida L.G."/>
            <person name="Ollero F.J."/>
            <person name="Nicolas M.F."/>
            <person name="Pains Rodrigues E."/>
            <person name="Shigueyoshi Nakatani A."/>
            <person name="Silva Batista J.S."/>
            <person name="Oliveira Chueire L.M."/>
            <person name="Souza R.C."/>
            <person name="Ribeiro Vasconcelos A.T."/>
            <person name="Megias M."/>
            <person name="Hungria M."/>
            <person name="Martinez-Romero E."/>
        </authorList>
    </citation>
    <scope>NUCLEOTIDE SEQUENCE [LARGE SCALE GENOMIC DNA]</scope>
    <source>
        <strain evidence="1 2">PRF 81</strain>
    </source>
</reference>
<dbReference type="Proteomes" id="UP000012429">
    <property type="component" value="Unassembled WGS sequence"/>
</dbReference>
<sequence>MTAPFQQRHVDILARDIDDDRVGCFLESQRLMRIGNHFAGDRNGDMRMLLLDRDGMIGTGDPDWLFRHDGSCEASGKAAAVAEVPDNLLPKRDIGSGPAIVRASPQFCLRRSPAKPVHQQPHKTAGAIVPFRRIGHGIGAGQRVQHIGAINIRADGACGDRLCDQARERHRHPAIAIGKEFGITVEKDAKAVGHAAFRGDISDEAMHPFLQGLVRRKFRRKLAGGIAERLDFVAIDGLDQMLPAGEMAIERPDPDPGLPGDILERGDGAMAGKGLRSNLDQPVMVAARIGARAPAFVRHHTLLFRQRLACQLVLLADAA</sequence>